<organism evidence="1 2">
    <name type="scientific">Serinicoccus chungangensis</name>
    <dbReference type="NCBI Taxonomy" id="767452"/>
    <lineage>
        <taxon>Bacteria</taxon>
        <taxon>Bacillati</taxon>
        <taxon>Actinomycetota</taxon>
        <taxon>Actinomycetes</taxon>
        <taxon>Micrococcales</taxon>
        <taxon>Ornithinimicrobiaceae</taxon>
        <taxon>Serinicoccus</taxon>
    </lineage>
</organism>
<evidence type="ECO:0008006" key="3">
    <source>
        <dbReference type="Google" id="ProtNLM"/>
    </source>
</evidence>
<reference evidence="1 2" key="1">
    <citation type="submission" date="2015-12" db="EMBL/GenBank/DDBJ databases">
        <title>Serinicoccus chungangenesis strain CD08_5 genome sequencing and assembly.</title>
        <authorList>
            <person name="Chander A.M."/>
            <person name="Kaur G."/>
            <person name="Nair G.R."/>
            <person name="Dhawan D.K."/>
            <person name="Kochhar R.K."/>
            <person name="Mayilraj S."/>
            <person name="Bhadada S.K."/>
        </authorList>
    </citation>
    <scope>NUCLEOTIDE SEQUENCE [LARGE SCALE GENOMIC DNA]</scope>
    <source>
        <strain evidence="1 2">CD08_5</strain>
    </source>
</reference>
<sequence>MTDPDLLTPPFDTKIAVAVRDDLATWQRLNVTAFLTSGIAAALPELVGAPYADARAVPGADLDLVGLAVHGPKNGVDKVLKGARLHP</sequence>
<dbReference type="AlphaFoldDB" id="A0A0W8I4V6"/>
<dbReference type="Gene3D" id="3.40.1490.10">
    <property type="entry name" value="Bit1"/>
    <property type="match status" value="1"/>
</dbReference>
<accession>A0A0W8I4V6</accession>
<name>A0A0W8I4V6_9MICO</name>
<dbReference type="Pfam" id="PF09391">
    <property type="entry name" value="DUF2000"/>
    <property type="match status" value="1"/>
</dbReference>
<keyword evidence="2" id="KW-1185">Reference proteome</keyword>
<dbReference type="STRING" id="767452.AVL62_00240"/>
<dbReference type="EMBL" id="LQBL01000028">
    <property type="protein sequence ID" value="KUG53283.1"/>
    <property type="molecule type" value="Genomic_DNA"/>
</dbReference>
<evidence type="ECO:0000313" key="1">
    <source>
        <dbReference type="EMBL" id="KUG53283.1"/>
    </source>
</evidence>
<dbReference type="OrthoDB" id="1684239at2"/>
<dbReference type="InterPro" id="IPR023476">
    <property type="entry name" value="Pep_tRNA_hydro_II_dom_sf"/>
</dbReference>
<comment type="caution">
    <text evidence="1">The sequence shown here is derived from an EMBL/GenBank/DDBJ whole genome shotgun (WGS) entry which is preliminary data.</text>
</comment>
<proteinExistence type="predicted"/>
<gene>
    <name evidence="1" type="ORF">AVL62_00240</name>
</gene>
<dbReference type="RefSeq" id="WP_058891292.1">
    <property type="nucleotide sequence ID" value="NZ_LQBL01000028.1"/>
</dbReference>
<protein>
    <recommendedName>
        <fullName evidence="3">DUF2000 domain-containing protein</fullName>
    </recommendedName>
</protein>
<evidence type="ECO:0000313" key="2">
    <source>
        <dbReference type="Proteomes" id="UP000054837"/>
    </source>
</evidence>
<dbReference type="Proteomes" id="UP000054837">
    <property type="component" value="Unassembled WGS sequence"/>
</dbReference>
<dbReference type="InterPro" id="IPR018988">
    <property type="entry name" value="DUF2000"/>
</dbReference>
<dbReference type="SUPFAM" id="SSF102462">
    <property type="entry name" value="Peptidyl-tRNA hydrolase II"/>
    <property type="match status" value="1"/>
</dbReference>